<dbReference type="GO" id="GO:0003681">
    <property type="term" value="F:bent DNA binding"/>
    <property type="evidence" value="ECO:0007669"/>
    <property type="project" value="TreeGrafter"/>
</dbReference>
<dbReference type="GO" id="GO:0005829">
    <property type="term" value="C:cytosol"/>
    <property type="evidence" value="ECO:0007669"/>
    <property type="project" value="TreeGrafter"/>
</dbReference>
<dbReference type="Pfam" id="PF00816">
    <property type="entry name" value="Histone_HNS"/>
    <property type="match status" value="1"/>
</dbReference>
<evidence type="ECO:0000259" key="6">
    <source>
        <dbReference type="SMART" id="SM00528"/>
    </source>
</evidence>
<dbReference type="GO" id="GO:0003680">
    <property type="term" value="F:minor groove of adenine-thymine-rich DNA binding"/>
    <property type="evidence" value="ECO:0007669"/>
    <property type="project" value="TreeGrafter"/>
</dbReference>
<dbReference type="InterPro" id="IPR027444">
    <property type="entry name" value="H-NS_C_dom"/>
</dbReference>
<name>A0A0F9JCS0_9ZZZZ</name>
<dbReference type="GO" id="GO:0032993">
    <property type="term" value="C:protein-DNA complex"/>
    <property type="evidence" value="ECO:0007669"/>
    <property type="project" value="TreeGrafter"/>
</dbReference>
<evidence type="ECO:0000313" key="7">
    <source>
        <dbReference type="EMBL" id="KKM03651.1"/>
    </source>
</evidence>
<dbReference type="InterPro" id="IPR037150">
    <property type="entry name" value="H-NS_C_dom_sf"/>
</dbReference>
<keyword evidence="2" id="KW-0963">Cytoplasm</keyword>
<dbReference type="PANTHER" id="PTHR38097">
    <property type="match status" value="1"/>
</dbReference>
<dbReference type="SUPFAM" id="SSF81273">
    <property type="entry name" value="H-NS histone-like proteins"/>
    <property type="match status" value="1"/>
</dbReference>
<accession>A0A0F9JCS0</accession>
<keyword evidence="4" id="KW-0175">Coiled coil</keyword>
<evidence type="ECO:0000256" key="1">
    <source>
        <dbReference type="ARBA" id="ARBA00004496"/>
    </source>
</evidence>
<evidence type="ECO:0000256" key="3">
    <source>
        <dbReference type="ARBA" id="ARBA00023125"/>
    </source>
</evidence>
<comment type="subcellular location">
    <subcellularLocation>
        <location evidence="1">Cytoplasm</location>
    </subcellularLocation>
</comment>
<gene>
    <name evidence="7" type="ORF">LCGC14_1772300</name>
</gene>
<dbReference type="Gene3D" id="4.10.430.10">
    <property type="entry name" value="Histone-like protein H-NS, C-terminal domain"/>
    <property type="match status" value="1"/>
</dbReference>
<feature type="domain" description="DNA-binding protein H-NS-like C-terminal" evidence="6">
    <location>
        <begin position="57"/>
        <end position="102"/>
    </location>
</feature>
<evidence type="ECO:0000256" key="5">
    <source>
        <dbReference type="SAM" id="MobiDB-lite"/>
    </source>
</evidence>
<dbReference type="EMBL" id="LAZR01016637">
    <property type="protein sequence ID" value="KKM03651.1"/>
    <property type="molecule type" value="Genomic_DNA"/>
</dbReference>
<sequence>MNIDLNDLSRKELEKLQQDVKDALNSLDQRKKLEARRAAETIAKEHGFSLEDLLVQDRKGAKSPPKYRHPDDLTKTWTGRGRQPEWIKAGLAEGRQLSDFLI</sequence>
<dbReference type="GO" id="GO:0001217">
    <property type="term" value="F:DNA-binding transcription repressor activity"/>
    <property type="evidence" value="ECO:0007669"/>
    <property type="project" value="TreeGrafter"/>
</dbReference>
<evidence type="ECO:0000256" key="4">
    <source>
        <dbReference type="SAM" id="Coils"/>
    </source>
</evidence>
<proteinExistence type="predicted"/>
<protein>
    <recommendedName>
        <fullName evidence="6">DNA-binding protein H-NS-like C-terminal domain-containing protein</fullName>
    </recommendedName>
</protein>
<feature type="region of interest" description="Disordered" evidence="5">
    <location>
        <begin position="59"/>
        <end position="79"/>
    </location>
</feature>
<dbReference type="GO" id="GO:0000976">
    <property type="term" value="F:transcription cis-regulatory region binding"/>
    <property type="evidence" value="ECO:0007669"/>
    <property type="project" value="TreeGrafter"/>
</dbReference>
<feature type="coiled-coil region" evidence="4">
    <location>
        <begin position="6"/>
        <end position="33"/>
    </location>
</feature>
<reference evidence="7" key="1">
    <citation type="journal article" date="2015" name="Nature">
        <title>Complex archaea that bridge the gap between prokaryotes and eukaryotes.</title>
        <authorList>
            <person name="Spang A."/>
            <person name="Saw J.H."/>
            <person name="Jorgensen S.L."/>
            <person name="Zaremba-Niedzwiedzka K."/>
            <person name="Martijn J."/>
            <person name="Lind A.E."/>
            <person name="van Eijk R."/>
            <person name="Schleper C."/>
            <person name="Guy L."/>
            <person name="Ettema T.J."/>
        </authorList>
    </citation>
    <scope>NUCLEOTIDE SEQUENCE</scope>
</reference>
<keyword evidence="3" id="KW-0238">DNA-binding</keyword>
<comment type="caution">
    <text evidence="7">The sequence shown here is derived from an EMBL/GenBank/DDBJ whole genome shotgun (WGS) entry which is preliminary data.</text>
</comment>
<dbReference type="PANTHER" id="PTHR38097:SF2">
    <property type="entry name" value="DNA-BINDING PROTEIN STPA"/>
    <property type="match status" value="1"/>
</dbReference>
<evidence type="ECO:0000256" key="2">
    <source>
        <dbReference type="ARBA" id="ARBA00022490"/>
    </source>
</evidence>
<dbReference type="SMART" id="SM00528">
    <property type="entry name" value="HNS"/>
    <property type="match status" value="1"/>
</dbReference>
<organism evidence="7">
    <name type="scientific">marine sediment metagenome</name>
    <dbReference type="NCBI Taxonomy" id="412755"/>
    <lineage>
        <taxon>unclassified sequences</taxon>
        <taxon>metagenomes</taxon>
        <taxon>ecological metagenomes</taxon>
    </lineage>
</organism>
<dbReference type="AlphaFoldDB" id="A0A0F9JCS0"/>